<protein>
    <submittedName>
        <fullName evidence="1">Uncharacterized protein</fullName>
    </submittedName>
</protein>
<dbReference type="Proteomes" id="UP000717328">
    <property type="component" value="Unassembled WGS sequence"/>
</dbReference>
<comment type="caution">
    <text evidence="1">The sequence shown here is derived from an EMBL/GenBank/DDBJ whole genome shotgun (WGS) entry which is preliminary data.</text>
</comment>
<evidence type="ECO:0000313" key="2">
    <source>
        <dbReference type="Proteomes" id="UP000717328"/>
    </source>
</evidence>
<proteinExistence type="predicted"/>
<dbReference type="AlphaFoldDB" id="A0A9P7FMQ4"/>
<gene>
    <name evidence="1" type="ORF">H0H81_007684</name>
</gene>
<dbReference type="OrthoDB" id="3246013at2759"/>
<organism evidence="1 2">
    <name type="scientific">Sphagnurus paluster</name>
    <dbReference type="NCBI Taxonomy" id="117069"/>
    <lineage>
        <taxon>Eukaryota</taxon>
        <taxon>Fungi</taxon>
        <taxon>Dikarya</taxon>
        <taxon>Basidiomycota</taxon>
        <taxon>Agaricomycotina</taxon>
        <taxon>Agaricomycetes</taxon>
        <taxon>Agaricomycetidae</taxon>
        <taxon>Agaricales</taxon>
        <taxon>Tricholomatineae</taxon>
        <taxon>Lyophyllaceae</taxon>
        <taxon>Sphagnurus</taxon>
    </lineage>
</organism>
<keyword evidence="2" id="KW-1185">Reference proteome</keyword>
<feature type="non-terminal residue" evidence="1">
    <location>
        <position position="181"/>
    </location>
</feature>
<dbReference type="EMBL" id="JABCKI010007768">
    <property type="protein sequence ID" value="KAG5633454.1"/>
    <property type="molecule type" value="Genomic_DNA"/>
</dbReference>
<accession>A0A9P7FMQ4</accession>
<reference evidence="1" key="1">
    <citation type="submission" date="2021-02" db="EMBL/GenBank/DDBJ databases">
        <authorList>
            <person name="Nieuwenhuis M."/>
            <person name="Van De Peppel L.J.J."/>
        </authorList>
    </citation>
    <scope>NUCLEOTIDE SEQUENCE</scope>
    <source>
        <strain evidence="1">D49</strain>
    </source>
</reference>
<reference evidence="1" key="2">
    <citation type="submission" date="2021-10" db="EMBL/GenBank/DDBJ databases">
        <title>Phylogenomics reveals ancestral predisposition of the termite-cultivated fungus Termitomyces towards a domesticated lifestyle.</title>
        <authorList>
            <person name="Auxier B."/>
            <person name="Grum-Grzhimaylo A."/>
            <person name="Cardenas M.E."/>
            <person name="Lodge J.D."/>
            <person name="Laessoe T."/>
            <person name="Pedersen O."/>
            <person name="Smith M.E."/>
            <person name="Kuyper T.W."/>
            <person name="Franco-Molano E.A."/>
            <person name="Baroni T.J."/>
            <person name="Aanen D.K."/>
        </authorList>
    </citation>
    <scope>NUCLEOTIDE SEQUENCE</scope>
    <source>
        <strain evidence="1">D49</strain>
    </source>
</reference>
<sequence length="181" mass="20574">MVKCLSAFLDFCYLARRNALRTNDIKLLEDALSRFHYHRRIFIQTGVRIDISLPRQHALKHYPRSIRLFGSPNGLCSSITESKHIKAVKEPWRRSNRYHALIQMLRTISRLDKLAAARRQFTQWGMMVGSTVSYTAMLLAGRAPQPLTVTTDAQHNEDEDDDLGPVSGPQVLSSVKLAVTL</sequence>
<name>A0A9P7FMQ4_9AGAR</name>
<evidence type="ECO:0000313" key="1">
    <source>
        <dbReference type="EMBL" id="KAG5633454.1"/>
    </source>
</evidence>